<reference evidence="2 3" key="1">
    <citation type="submission" date="2019-03" db="EMBL/GenBank/DDBJ databases">
        <title>Bradyrhizobium strains diversity.</title>
        <authorList>
            <person name="Urquiaga M.C.O."/>
            <person name="Hungria M."/>
            <person name="Delamuta J.R.M."/>
            <person name="Klepa M.S."/>
        </authorList>
    </citation>
    <scope>NUCLEOTIDE SEQUENCE [LARGE SCALE GENOMIC DNA]</scope>
    <source>
        <strain evidence="2 3">CNPSo 3426</strain>
    </source>
</reference>
<organism evidence="2 3">
    <name type="scientific">Bradyrhizobium frederickii</name>
    <dbReference type="NCBI Taxonomy" id="2560054"/>
    <lineage>
        <taxon>Bacteria</taxon>
        <taxon>Pseudomonadati</taxon>
        <taxon>Pseudomonadota</taxon>
        <taxon>Alphaproteobacteria</taxon>
        <taxon>Hyphomicrobiales</taxon>
        <taxon>Nitrobacteraceae</taxon>
        <taxon>Bradyrhizobium</taxon>
    </lineage>
</organism>
<feature type="compositionally biased region" description="Polar residues" evidence="1">
    <location>
        <begin position="9"/>
        <end position="20"/>
    </location>
</feature>
<protein>
    <submittedName>
        <fullName evidence="2">Uncharacterized protein</fullName>
    </submittedName>
</protein>
<name>A0A4Y9NX53_9BRAD</name>
<gene>
    <name evidence="2" type="ORF">E4K64_27935</name>
</gene>
<evidence type="ECO:0000313" key="3">
    <source>
        <dbReference type="Proteomes" id="UP000297700"/>
    </source>
</evidence>
<dbReference type="RefSeq" id="WP_135166354.1">
    <property type="nucleotide sequence ID" value="NZ_SPQS01000018.1"/>
</dbReference>
<evidence type="ECO:0000256" key="1">
    <source>
        <dbReference type="SAM" id="MobiDB-lite"/>
    </source>
</evidence>
<feature type="region of interest" description="Disordered" evidence="1">
    <location>
        <begin position="1"/>
        <end position="30"/>
    </location>
</feature>
<dbReference type="Proteomes" id="UP000297700">
    <property type="component" value="Unassembled WGS sequence"/>
</dbReference>
<proteinExistence type="predicted"/>
<dbReference type="EMBL" id="SPQS01000018">
    <property type="protein sequence ID" value="TFV71243.1"/>
    <property type="molecule type" value="Genomic_DNA"/>
</dbReference>
<evidence type="ECO:0000313" key="2">
    <source>
        <dbReference type="EMBL" id="TFV71243.1"/>
    </source>
</evidence>
<accession>A0A4Y9NX53</accession>
<sequence>MASIRQIKANRSNAKRSTGPKTAGGKAKSSCNALRHGLARRCKPDDPEIATTIAIRSGLGREIGSEMAAAVAHAKRDLWQVRLVRHALLVALCEDPIGNVARRLQGLERYERSALAAQKRALRLLRSAPV</sequence>
<dbReference type="AlphaFoldDB" id="A0A4Y9NX53"/>
<comment type="caution">
    <text evidence="2">The sequence shown here is derived from an EMBL/GenBank/DDBJ whole genome shotgun (WGS) entry which is preliminary data.</text>
</comment>